<evidence type="ECO:0000313" key="2">
    <source>
        <dbReference type="EMBL" id="MBU9698400.1"/>
    </source>
</evidence>
<evidence type="ECO:0000313" key="3">
    <source>
        <dbReference type="Proteomes" id="UP000731907"/>
    </source>
</evidence>
<keyword evidence="1" id="KW-1133">Transmembrane helix</keyword>
<keyword evidence="3" id="KW-1185">Reference proteome</keyword>
<dbReference type="EMBL" id="JAAATX020000007">
    <property type="protein sequence ID" value="MBU9698400.1"/>
    <property type="molecule type" value="Genomic_DNA"/>
</dbReference>
<gene>
    <name evidence="2" type="ORF">GU927_011145</name>
</gene>
<feature type="transmembrane region" description="Helical" evidence="1">
    <location>
        <begin position="6"/>
        <end position="31"/>
    </location>
</feature>
<reference evidence="2 3" key="1">
    <citation type="submission" date="2021-06" db="EMBL/GenBank/DDBJ databases">
        <title>Rhodobacteraceae bacterium strain HSP-20.</title>
        <authorList>
            <person name="Chen W.-M."/>
        </authorList>
    </citation>
    <scope>NUCLEOTIDE SEQUENCE [LARGE SCALE GENOMIC DNA]</scope>
    <source>
        <strain evidence="2 3">HSP-20</strain>
    </source>
</reference>
<name>A0ABS6J7Q6_9RHOB</name>
<protein>
    <submittedName>
        <fullName evidence="2">Uncharacterized protein</fullName>
    </submittedName>
</protein>
<keyword evidence="1" id="KW-0812">Transmembrane</keyword>
<accession>A0ABS6J7Q6</accession>
<dbReference type="RefSeq" id="WP_161762527.1">
    <property type="nucleotide sequence ID" value="NZ_JAAATX020000007.1"/>
</dbReference>
<keyword evidence="1" id="KW-0472">Membrane</keyword>
<evidence type="ECO:0000256" key="1">
    <source>
        <dbReference type="SAM" id="Phobius"/>
    </source>
</evidence>
<proteinExistence type="predicted"/>
<comment type="caution">
    <text evidence="2">The sequence shown here is derived from an EMBL/GenBank/DDBJ whole genome shotgun (WGS) entry which is preliminary data.</text>
</comment>
<organism evidence="2 3">
    <name type="scientific">Paragemmobacter amnigenus</name>
    <dbReference type="NCBI Taxonomy" id="2852097"/>
    <lineage>
        <taxon>Bacteria</taxon>
        <taxon>Pseudomonadati</taxon>
        <taxon>Pseudomonadota</taxon>
        <taxon>Alphaproteobacteria</taxon>
        <taxon>Rhodobacterales</taxon>
        <taxon>Paracoccaceae</taxon>
        <taxon>Paragemmobacter</taxon>
    </lineage>
</organism>
<dbReference type="Proteomes" id="UP000731907">
    <property type="component" value="Unassembled WGS sequence"/>
</dbReference>
<sequence length="64" mass="6756">MFETPIAIETLIATIVAGGSIGAAAFSVLAYRDTRPKAPARTVEEIVRDAPYEGLANIVKIAKP</sequence>